<feature type="transmembrane region" description="Helical" evidence="1">
    <location>
        <begin position="12"/>
        <end position="42"/>
    </location>
</feature>
<evidence type="ECO:0000313" key="4">
    <source>
        <dbReference type="Proteomes" id="UP001145069"/>
    </source>
</evidence>
<dbReference type="InterPro" id="IPR029787">
    <property type="entry name" value="Nucleotide_cyclase"/>
</dbReference>
<dbReference type="Proteomes" id="UP001145069">
    <property type="component" value="Unassembled WGS sequence"/>
</dbReference>
<evidence type="ECO:0000313" key="3">
    <source>
        <dbReference type="EMBL" id="MDC3415815.1"/>
    </source>
</evidence>
<feature type="domain" description="GGDEF" evidence="2">
    <location>
        <begin position="479"/>
        <end position="613"/>
    </location>
</feature>
<dbReference type="FunFam" id="3.30.70.270:FF:000001">
    <property type="entry name" value="Diguanylate cyclase domain protein"/>
    <property type="match status" value="1"/>
</dbReference>
<evidence type="ECO:0000256" key="1">
    <source>
        <dbReference type="SAM" id="Phobius"/>
    </source>
</evidence>
<feature type="transmembrane region" description="Helical" evidence="1">
    <location>
        <begin position="134"/>
        <end position="152"/>
    </location>
</feature>
<dbReference type="AlphaFoldDB" id="A0A9X3WD22"/>
<dbReference type="PANTHER" id="PTHR46663">
    <property type="entry name" value="DIGUANYLATE CYCLASE DGCT-RELATED"/>
    <property type="match status" value="1"/>
</dbReference>
<dbReference type="NCBIfam" id="TIGR00254">
    <property type="entry name" value="GGDEF"/>
    <property type="match status" value="1"/>
</dbReference>
<evidence type="ECO:0000259" key="2">
    <source>
        <dbReference type="PROSITE" id="PS50887"/>
    </source>
</evidence>
<reference evidence="3" key="1">
    <citation type="submission" date="2022-06" db="EMBL/GenBank/DDBJ databases">
        <title>Aquibacillus sp. a new bacterium isolated from soil saline samples.</title>
        <authorList>
            <person name="Galisteo C."/>
            <person name="De La Haba R."/>
            <person name="Sanchez-Porro C."/>
            <person name="Ventosa A."/>
        </authorList>
    </citation>
    <scope>NUCLEOTIDE SEQUENCE</scope>
    <source>
        <strain evidence="3">3ASR75-54</strain>
    </source>
</reference>
<feature type="transmembrane region" description="Helical" evidence="1">
    <location>
        <begin position="345"/>
        <end position="367"/>
    </location>
</feature>
<organism evidence="3 4">
    <name type="scientific">Aquibacillus salsiterrae</name>
    <dbReference type="NCBI Taxonomy" id="2950439"/>
    <lineage>
        <taxon>Bacteria</taxon>
        <taxon>Bacillati</taxon>
        <taxon>Bacillota</taxon>
        <taxon>Bacilli</taxon>
        <taxon>Bacillales</taxon>
        <taxon>Bacillaceae</taxon>
        <taxon>Aquibacillus</taxon>
    </lineage>
</organism>
<comment type="caution">
    <text evidence="3">The sequence shown here is derived from an EMBL/GenBank/DDBJ whole genome shotgun (WGS) entry which is preliminary data.</text>
</comment>
<dbReference type="PROSITE" id="PS50887">
    <property type="entry name" value="GGDEF"/>
    <property type="match status" value="1"/>
</dbReference>
<proteinExistence type="predicted"/>
<feature type="transmembrane region" description="Helical" evidence="1">
    <location>
        <begin position="173"/>
        <end position="191"/>
    </location>
</feature>
<dbReference type="RefSeq" id="WP_272444790.1">
    <property type="nucleotide sequence ID" value="NZ_JAMQKC010000002.1"/>
</dbReference>
<feature type="transmembrane region" description="Helical" evidence="1">
    <location>
        <begin position="100"/>
        <end position="122"/>
    </location>
</feature>
<dbReference type="SMART" id="SM00267">
    <property type="entry name" value="GGDEF"/>
    <property type="match status" value="1"/>
</dbReference>
<keyword evidence="1" id="KW-1133">Transmembrane helix</keyword>
<gene>
    <name evidence="3" type="ORF">NC799_02695</name>
</gene>
<dbReference type="CDD" id="cd01949">
    <property type="entry name" value="GGDEF"/>
    <property type="match status" value="1"/>
</dbReference>
<dbReference type="Gene3D" id="3.30.70.270">
    <property type="match status" value="1"/>
</dbReference>
<accession>A0A9X3WD22</accession>
<dbReference type="SUPFAM" id="SSF55073">
    <property type="entry name" value="Nucleotide cyclase"/>
    <property type="match status" value="1"/>
</dbReference>
<dbReference type="Pfam" id="PF00990">
    <property type="entry name" value="GGDEF"/>
    <property type="match status" value="1"/>
</dbReference>
<name>A0A9X3WD22_9BACI</name>
<sequence length="618" mass="71470">MARSWYNQLLYIIFIILGIIVYFYPIYLFFNIQFLFVSVFYLTSIRLFGYRKALFTVGLYVLIGVWMNVHPVYLSLMVLEVIVVGGLYRSYGKSMLSWDALFWLILTIPVYFLLPTVIMPGLESEITVLLTLKLLINVLLNALIADIISEYLPALPVMKNILSTSPRLHLSKIMTHISLCAAIIPLFYYTIFNGNYEESKIVDYYKMKIDSYTNQITNKLTELDYQEVQQLKLGSVVQKGVLKELFDSITDVTTASIYVVDRYNQIYVASGVDTQTTQSFTLFDNGYQAEIANKFNIWMPSQAVTVYTWSEGYFYSQINLHDLTFFVIIPLKNELVSLANKFSDYFKIILSLFGLIYLFTFLCEYILSKSLTRLITLATNIPTRIQKNQLITWEKSTIQEFNFLGTNIEAIAQKLKEMFQEAREQNELLTNRTEQLISSREKLYQLAHFDILTGIPNRQKFQKDLQKLMTELDQKSNRSQFALLFIDIDKFKQVNDQYGHFGGDELLVQFAEKVRAFLIDYENVALYRLGGDEFVIINKETNSQEIRNFCEKLIQVVKQPVTIHQTITTISISIGVSFYPEDGTNVEELMNNADTAMYEVKSSGRDGVKLFSDGEEKM</sequence>
<dbReference type="InterPro" id="IPR052163">
    <property type="entry name" value="DGC-Regulatory_Protein"/>
</dbReference>
<keyword evidence="1" id="KW-0812">Transmembrane</keyword>
<dbReference type="InterPro" id="IPR043128">
    <property type="entry name" value="Rev_trsase/Diguanyl_cyclase"/>
</dbReference>
<keyword evidence="1" id="KW-0472">Membrane</keyword>
<dbReference type="EMBL" id="JAMQKC010000002">
    <property type="protein sequence ID" value="MDC3415815.1"/>
    <property type="molecule type" value="Genomic_DNA"/>
</dbReference>
<dbReference type="InterPro" id="IPR000160">
    <property type="entry name" value="GGDEF_dom"/>
</dbReference>
<dbReference type="PANTHER" id="PTHR46663:SF2">
    <property type="entry name" value="GGDEF DOMAIN-CONTAINING PROTEIN"/>
    <property type="match status" value="1"/>
</dbReference>
<protein>
    <submittedName>
        <fullName evidence="3">GGDEF domain-containing protein</fullName>
    </submittedName>
</protein>
<keyword evidence="4" id="KW-1185">Reference proteome</keyword>